<dbReference type="Proteomes" id="UP001066276">
    <property type="component" value="Chromosome 6"/>
</dbReference>
<keyword evidence="3" id="KW-1185">Reference proteome</keyword>
<evidence type="ECO:0000313" key="3">
    <source>
        <dbReference type="Proteomes" id="UP001066276"/>
    </source>
</evidence>
<gene>
    <name evidence="2" type="ORF">NDU88_011434</name>
</gene>
<dbReference type="AlphaFoldDB" id="A0AAV7R0C1"/>
<evidence type="ECO:0000256" key="1">
    <source>
        <dbReference type="SAM" id="Phobius"/>
    </source>
</evidence>
<reference evidence="2" key="1">
    <citation type="journal article" date="2022" name="bioRxiv">
        <title>Sequencing and chromosome-scale assembly of the giantPleurodeles waltlgenome.</title>
        <authorList>
            <person name="Brown T."/>
            <person name="Elewa A."/>
            <person name="Iarovenko S."/>
            <person name="Subramanian E."/>
            <person name="Araus A.J."/>
            <person name="Petzold A."/>
            <person name="Susuki M."/>
            <person name="Suzuki K.-i.T."/>
            <person name="Hayashi T."/>
            <person name="Toyoda A."/>
            <person name="Oliveira C."/>
            <person name="Osipova E."/>
            <person name="Leigh N.D."/>
            <person name="Simon A."/>
            <person name="Yun M.H."/>
        </authorList>
    </citation>
    <scope>NUCLEOTIDE SEQUENCE</scope>
    <source>
        <strain evidence="2">20211129_DDA</strain>
        <tissue evidence="2">Liver</tissue>
    </source>
</reference>
<comment type="caution">
    <text evidence="2">The sequence shown here is derived from an EMBL/GenBank/DDBJ whole genome shotgun (WGS) entry which is preliminary data.</text>
</comment>
<keyword evidence="1" id="KW-0472">Membrane</keyword>
<name>A0AAV7R0C1_PLEWA</name>
<organism evidence="2 3">
    <name type="scientific">Pleurodeles waltl</name>
    <name type="common">Iberian ribbed newt</name>
    <dbReference type="NCBI Taxonomy" id="8319"/>
    <lineage>
        <taxon>Eukaryota</taxon>
        <taxon>Metazoa</taxon>
        <taxon>Chordata</taxon>
        <taxon>Craniata</taxon>
        <taxon>Vertebrata</taxon>
        <taxon>Euteleostomi</taxon>
        <taxon>Amphibia</taxon>
        <taxon>Batrachia</taxon>
        <taxon>Caudata</taxon>
        <taxon>Salamandroidea</taxon>
        <taxon>Salamandridae</taxon>
        <taxon>Pleurodelinae</taxon>
        <taxon>Pleurodeles</taxon>
    </lineage>
</organism>
<keyword evidence="1" id="KW-0812">Transmembrane</keyword>
<keyword evidence="1" id="KW-1133">Transmembrane helix</keyword>
<protein>
    <submittedName>
        <fullName evidence="2">Uncharacterized protein</fullName>
    </submittedName>
</protein>
<feature type="transmembrane region" description="Helical" evidence="1">
    <location>
        <begin position="62"/>
        <end position="80"/>
    </location>
</feature>
<accession>A0AAV7R0C1</accession>
<sequence>MRTGYMSACCEFYLLRESELRSCYQSHGASFFISSFLLQRACSLSSGRCSTLRVRVFNRPLVGDWLSIWMVVALAVVVPLSNNKPTYPRKLPEESRSISSLPA</sequence>
<dbReference type="EMBL" id="JANPWB010000010">
    <property type="protein sequence ID" value="KAJ1145142.1"/>
    <property type="molecule type" value="Genomic_DNA"/>
</dbReference>
<evidence type="ECO:0000313" key="2">
    <source>
        <dbReference type="EMBL" id="KAJ1145142.1"/>
    </source>
</evidence>
<proteinExistence type="predicted"/>